<evidence type="ECO:0000256" key="2">
    <source>
        <dbReference type="ARBA" id="ARBA00022525"/>
    </source>
</evidence>
<feature type="chain" id="PRO_5043053344" evidence="6">
    <location>
        <begin position="27"/>
        <end position="619"/>
    </location>
</feature>
<dbReference type="EMBL" id="WWVX01000006">
    <property type="protein sequence ID" value="MZL69849.1"/>
    <property type="molecule type" value="Genomic_DNA"/>
</dbReference>
<evidence type="ECO:0000256" key="1">
    <source>
        <dbReference type="ARBA" id="ARBA00022512"/>
    </source>
</evidence>
<evidence type="ECO:0000256" key="5">
    <source>
        <dbReference type="SAM" id="Phobius"/>
    </source>
</evidence>
<accession>A0AAQ1RVP3</accession>
<dbReference type="Proteomes" id="UP000474718">
    <property type="component" value="Unassembled WGS sequence"/>
</dbReference>
<organism evidence="9 10">
    <name type="scientific">Bittarella massiliensis</name>
    <name type="common">ex Durand et al. 2017</name>
    <dbReference type="NCBI Taxonomy" id="1720313"/>
    <lineage>
        <taxon>Bacteria</taxon>
        <taxon>Bacillati</taxon>
        <taxon>Bacillota</taxon>
        <taxon>Clostridia</taxon>
        <taxon>Eubacteriales</taxon>
        <taxon>Oscillospiraceae</taxon>
        <taxon>Bittarella (ex Durand et al. 2017)</taxon>
    </lineage>
</organism>
<comment type="caution">
    <text evidence="9">The sequence shown here is derived from an EMBL/GenBank/DDBJ whole genome shotgun (WGS) entry which is preliminary data.</text>
</comment>
<protein>
    <submittedName>
        <fullName evidence="8">LPXTG cell wall anchor domain-containing protein</fullName>
    </submittedName>
    <submittedName>
        <fullName evidence="9">LPXTG-motif cell wall anchor domain-containing protein</fullName>
    </submittedName>
</protein>
<feature type="transmembrane region" description="Helical" evidence="5">
    <location>
        <begin position="591"/>
        <end position="611"/>
    </location>
</feature>
<keyword evidence="1" id="KW-0134">Cell wall</keyword>
<dbReference type="Proteomes" id="UP000184089">
    <property type="component" value="Unassembled WGS sequence"/>
</dbReference>
<evidence type="ECO:0000256" key="3">
    <source>
        <dbReference type="ARBA" id="ARBA00022729"/>
    </source>
</evidence>
<dbReference type="Gene3D" id="2.160.20.110">
    <property type="match status" value="1"/>
</dbReference>
<evidence type="ECO:0000256" key="4">
    <source>
        <dbReference type="ARBA" id="ARBA00023088"/>
    </source>
</evidence>
<reference evidence="9" key="1">
    <citation type="submission" date="2016-11" db="EMBL/GenBank/DDBJ databases">
        <authorList>
            <person name="Varghese N."/>
            <person name="Submissions S."/>
        </authorList>
    </citation>
    <scope>NUCLEOTIDE SEQUENCE</scope>
    <source>
        <strain evidence="9">DSM 4029</strain>
    </source>
</reference>
<keyword evidence="5" id="KW-0472">Membrane</keyword>
<gene>
    <name evidence="8" type="ORF">GT747_08810</name>
    <name evidence="9" type="ORF">SAMN05444424_1220</name>
</gene>
<dbReference type="PROSITE" id="PS50847">
    <property type="entry name" value="GRAM_POS_ANCHORING"/>
    <property type="match status" value="1"/>
</dbReference>
<feature type="domain" description="Gram-positive cocci surface proteins LPxTG" evidence="7">
    <location>
        <begin position="582"/>
        <end position="619"/>
    </location>
</feature>
<dbReference type="AlphaFoldDB" id="A0AAQ1RVP3"/>
<keyword evidence="2" id="KW-0964">Secreted</keyword>
<evidence type="ECO:0000313" key="9">
    <source>
        <dbReference type="EMBL" id="SHG03282.1"/>
    </source>
</evidence>
<feature type="signal peptide" evidence="6">
    <location>
        <begin position="1"/>
        <end position="26"/>
    </location>
</feature>
<keyword evidence="4" id="KW-0572">Peptidoglycan-anchor</keyword>
<keyword evidence="5" id="KW-0812">Transmembrane</keyword>
<keyword evidence="11" id="KW-1185">Reference proteome</keyword>
<keyword evidence="5" id="KW-1133">Transmembrane helix</keyword>
<evidence type="ECO:0000259" key="7">
    <source>
        <dbReference type="PROSITE" id="PS50847"/>
    </source>
</evidence>
<evidence type="ECO:0000313" key="8">
    <source>
        <dbReference type="EMBL" id="MZL69849.1"/>
    </source>
</evidence>
<dbReference type="Gene3D" id="1.20.1270.90">
    <property type="entry name" value="AF1782-like"/>
    <property type="match status" value="3"/>
</dbReference>
<name>A0AAQ1RVP3_9FIRM</name>
<evidence type="ECO:0000313" key="11">
    <source>
        <dbReference type="Proteomes" id="UP000474718"/>
    </source>
</evidence>
<dbReference type="RefSeq" id="WP_161213482.1">
    <property type="nucleotide sequence ID" value="NZ_FQVY01000002.1"/>
</dbReference>
<sequence>MKIKRWIGVLLCMLLCVGMLPTMAFAANEADAWDGTADTSWYTGSASEYDINSAEALAGVSQLAADGNDFSGITLNLTTDVDLSGHDWTPIKTFRGTFNGGGHSVLNMRVALEDGENGFFGYLNKAVVKDINIEQADVEMLSSNSYFNQGILAGWANNAKVTGCSTTGSITADASGSDVPSVGGFIGSCKGNTSIVSCWSTADVTTTSTEDAVMLGGLVGQWENAANGAEIIDSYFGGTVTAAEATTSTAGILGAGLSFNGEVVLISGCVSYGQLNVPAGAEGNAVHIAALDEYGMAENCMWPDDGKAGVVRLVVDWSIGQAYPDPDFDETQCGQVIADFTDQAVIEKLNAGAQTTGLWRLGKNGYPVFSTQTDMIRADYEAVEAARGKVPADLSLFTDESVNALNSALGSVDENLSIDEQEQVNAMAKAIEDAIAALEYKGADYQAVDAAIEKANALNKDEYKDFSDVEVAIAAVVRDKNITEQTAVNEMAKAIEDAIAALEYKDADYSKVDEAIAKADALNPDDYTNFSTVEAAVNTVVRGKDITEQDKVDDMALAIENAIANLEKKPATGTPSDTDTSSPQTGDNSNIALWIAVMLAAGAALTGTVLYSRKRKYSR</sequence>
<dbReference type="NCBIfam" id="TIGR01167">
    <property type="entry name" value="LPXTG_anchor"/>
    <property type="match status" value="1"/>
</dbReference>
<dbReference type="InterPro" id="IPR019931">
    <property type="entry name" value="LPXTG_anchor"/>
</dbReference>
<evidence type="ECO:0000313" key="10">
    <source>
        <dbReference type="Proteomes" id="UP000184089"/>
    </source>
</evidence>
<evidence type="ECO:0000256" key="6">
    <source>
        <dbReference type="SAM" id="SignalP"/>
    </source>
</evidence>
<reference evidence="8 11" key="3">
    <citation type="journal article" date="2019" name="Nat. Med.">
        <title>A library of human gut bacterial isolates paired with longitudinal multiomics data enables mechanistic microbiome research.</title>
        <authorList>
            <person name="Poyet M."/>
            <person name="Groussin M."/>
            <person name="Gibbons S.M."/>
            <person name="Avila-Pacheco J."/>
            <person name="Jiang X."/>
            <person name="Kearney S.M."/>
            <person name="Perrotta A.R."/>
            <person name="Berdy B."/>
            <person name="Zhao S."/>
            <person name="Lieberman T.D."/>
            <person name="Swanson P.K."/>
            <person name="Smith M."/>
            <person name="Roesemann S."/>
            <person name="Alexander J.E."/>
            <person name="Rich S.A."/>
            <person name="Livny J."/>
            <person name="Vlamakis H."/>
            <person name="Clish C."/>
            <person name="Bullock K."/>
            <person name="Deik A."/>
            <person name="Scott J."/>
            <person name="Pierce K.A."/>
            <person name="Xavier R.J."/>
            <person name="Alm E.J."/>
        </authorList>
    </citation>
    <scope>NUCLEOTIDE SEQUENCE [LARGE SCALE GENOMIC DNA]</scope>
    <source>
        <strain evidence="8 11">BIOML-A2</strain>
    </source>
</reference>
<dbReference type="EMBL" id="FQVY01000002">
    <property type="protein sequence ID" value="SHG03282.1"/>
    <property type="molecule type" value="Genomic_DNA"/>
</dbReference>
<reference evidence="10" key="2">
    <citation type="submission" date="2016-11" db="EMBL/GenBank/DDBJ databases">
        <authorList>
            <person name="Jaros S."/>
            <person name="Januszkiewicz K."/>
            <person name="Wedrychowicz H."/>
        </authorList>
    </citation>
    <scope>NUCLEOTIDE SEQUENCE [LARGE SCALE GENOMIC DNA]</scope>
    <source>
        <strain evidence="10">DSM 4029</strain>
    </source>
</reference>
<proteinExistence type="predicted"/>
<keyword evidence="3 6" id="KW-0732">Signal</keyword>